<accession>A0A5M8NYU7</accession>
<sequence>MEDEEFLDYEECSLSDLFSIELKNLEEGVSYHIFENNFPECHILRKRDNLLIQIEEHIYTKYWFHKYHALVFAEAMIKAIKRLRTEGIALMDEEIDNEDEVHIFIRWSFNATINTNQDSLKAKINLAYDLVFERANNMLENSDSVLILGKDTEEGLVLLKTIQSYLDDLGFYTYLIKEEPDKIGESVMQKVLRYGLSSKFVVIENSEPSGHLYELPHIAKFAELTTIVLQKKGVGATWMFEDLYPRLKNIQKFEYEDADLGQQINAGIEWANNYFESFSDYQKRILPWFKS</sequence>
<dbReference type="EMBL" id="SNRX01000021">
    <property type="protein sequence ID" value="KAA6301319.1"/>
    <property type="molecule type" value="Genomic_DNA"/>
</dbReference>
<evidence type="ECO:0000313" key="1">
    <source>
        <dbReference type="EMBL" id="KAA6301319.1"/>
    </source>
</evidence>
<dbReference type="AlphaFoldDB" id="A0A5M8NYU7"/>
<comment type="caution">
    <text evidence="1">The sequence shown here is derived from an EMBL/GenBank/DDBJ whole genome shotgun (WGS) entry which is preliminary data.</text>
</comment>
<dbReference type="Proteomes" id="UP000324575">
    <property type="component" value="Unassembled WGS sequence"/>
</dbReference>
<protein>
    <submittedName>
        <fullName evidence="1">Uncharacterized protein</fullName>
    </submittedName>
</protein>
<name>A0A5M8NYU7_9BACT</name>
<proteinExistence type="predicted"/>
<reference evidence="1 2" key="1">
    <citation type="submission" date="2019-03" db="EMBL/GenBank/DDBJ databases">
        <title>Single cell metagenomics reveals metabolic interactions within the superorganism composed of flagellate Streblomastix strix and complex community of Bacteroidetes bacteria on its surface.</title>
        <authorList>
            <person name="Treitli S.C."/>
            <person name="Kolisko M."/>
            <person name="Husnik F."/>
            <person name="Keeling P."/>
            <person name="Hampl V."/>
        </authorList>
    </citation>
    <scope>NUCLEOTIDE SEQUENCE [LARGE SCALE GENOMIC DNA]</scope>
    <source>
        <strain evidence="1">St1</strain>
    </source>
</reference>
<gene>
    <name evidence="1" type="ORF">EZS26_002516</name>
</gene>
<evidence type="ECO:0000313" key="2">
    <source>
        <dbReference type="Proteomes" id="UP000324575"/>
    </source>
</evidence>
<organism evidence="1 2">
    <name type="scientific">Candidatus Ordinivivax streblomastigis</name>
    <dbReference type="NCBI Taxonomy" id="2540710"/>
    <lineage>
        <taxon>Bacteria</taxon>
        <taxon>Pseudomonadati</taxon>
        <taxon>Bacteroidota</taxon>
        <taxon>Bacteroidia</taxon>
        <taxon>Bacteroidales</taxon>
        <taxon>Candidatus Ordinivivax</taxon>
    </lineage>
</organism>